<feature type="domain" description="L,D-TPase catalytic" evidence="8">
    <location>
        <begin position="372"/>
        <end position="506"/>
    </location>
</feature>
<dbReference type="Proteomes" id="UP000650511">
    <property type="component" value="Unassembled WGS sequence"/>
</dbReference>
<comment type="pathway">
    <text evidence="1 6">Cell wall biogenesis; peptidoglycan biosynthesis.</text>
</comment>
<feature type="transmembrane region" description="Helical" evidence="7">
    <location>
        <begin position="15"/>
        <end position="39"/>
    </location>
</feature>
<dbReference type="GO" id="GO:0008360">
    <property type="term" value="P:regulation of cell shape"/>
    <property type="evidence" value="ECO:0007669"/>
    <property type="project" value="UniProtKB-UniRule"/>
</dbReference>
<proteinExistence type="predicted"/>
<dbReference type="PANTHER" id="PTHR35788:SF1">
    <property type="entry name" value="EXPORTED PROTEIN"/>
    <property type="match status" value="1"/>
</dbReference>
<dbReference type="Gene3D" id="2.40.440.10">
    <property type="entry name" value="L,D-transpeptidase catalytic domain-like"/>
    <property type="match status" value="1"/>
</dbReference>
<dbReference type="EMBL" id="BMHA01000003">
    <property type="protein sequence ID" value="GGI04363.1"/>
    <property type="molecule type" value="Genomic_DNA"/>
</dbReference>
<dbReference type="Pfam" id="PF12229">
    <property type="entry name" value="PG_binding_4"/>
    <property type="match status" value="2"/>
</dbReference>
<keyword evidence="7" id="KW-0472">Membrane</keyword>
<keyword evidence="4 6" id="KW-0573">Peptidoglycan synthesis</keyword>
<keyword evidence="5 6" id="KW-0961">Cell wall biogenesis/degradation</keyword>
<evidence type="ECO:0000256" key="7">
    <source>
        <dbReference type="SAM" id="Phobius"/>
    </source>
</evidence>
<dbReference type="InterPro" id="IPR052913">
    <property type="entry name" value="Glycopeptide_resist_protein"/>
</dbReference>
<comment type="caution">
    <text evidence="9">The sequence shown here is derived from an EMBL/GenBank/DDBJ whole genome shotgun (WGS) entry which is preliminary data.</text>
</comment>
<feature type="active site" description="Proton donor/acceptor" evidence="6">
    <location>
        <position position="466"/>
    </location>
</feature>
<dbReference type="PANTHER" id="PTHR35788">
    <property type="entry name" value="EXPORTED PROTEIN-RELATED"/>
    <property type="match status" value="1"/>
</dbReference>
<dbReference type="GO" id="GO:0016740">
    <property type="term" value="F:transferase activity"/>
    <property type="evidence" value="ECO:0007669"/>
    <property type="project" value="UniProtKB-KW"/>
</dbReference>
<dbReference type="GO" id="GO:0009252">
    <property type="term" value="P:peptidoglycan biosynthetic process"/>
    <property type="evidence" value="ECO:0007669"/>
    <property type="project" value="UniProtKB-UniPathway"/>
</dbReference>
<dbReference type="SUPFAM" id="SSF141523">
    <property type="entry name" value="L,D-transpeptidase catalytic domain-like"/>
    <property type="match status" value="1"/>
</dbReference>
<organism evidence="9 10">
    <name type="scientific">Egicoccus halophilus</name>
    <dbReference type="NCBI Taxonomy" id="1670830"/>
    <lineage>
        <taxon>Bacteria</taxon>
        <taxon>Bacillati</taxon>
        <taxon>Actinomycetota</taxon>
        <taxon>Nitriliruptoria</taxon>
        <taxon>Egicoccales</taxon>
        <taxon>Egicoccaceae</taxon>
        <taxon>Egicoccus</taxon>
    </lineage>
</organism>
<evidence type="ECO:0000256" key="1">
    <source>
        <dbReference type="ARBA" id="ARBA00004752"/>
    </source>
</evidence>
<keyword evidence="2" id="KW-0808">Transferase</keyword>
<evidence type="ECO:0000256" key="3">
    <source>
        <dbReference type="ARBA" id="ARBA00022960"/>
    </source>
</evidence>
<dbReference type="CDD" id="cd16913">
    <property type="entry name" value="YkuD_like"/>
    <property type="match status" value="1"/>
</dbReference>
<evidence type="ECO:0000313" key="10">
    <source>
        <dbReference type="Proteomes" id="UP000650511"/>
    </source>
</evidence>
<keyword evidence="10" id="KW-1185">Reference proteome</keyword>
<dbReference type="UniPathway" id="UPA00219"/>
<dbReference type="RefSeq" id="WP_130649603.1">
    <property type="nucleotide sequence ID" value="NZ_BMHA01000003.1"/>
</dbReference>
<dbReference type="Pfam" id="PF03734">
    <property type="entry name" value="YkuD"/>
    <property type="match status" value="1"/>
</dbReference>
<keyword evidence="3 6" id="KW-0133">Cell shape</keyword>
<accession>A0A8J3EWT2</accession>
<evidence type="ECO:0000256" key="5">
    <source>
        <dbReference type="ARBA" id="ARBA00023316"/>
    </source>
</evidence>
<dbReference type="InterPro" id="IPR022029">
    <property type="entry name" value="YoaR-like_PG-bd"/>
</dbReference>
<evidence type="ECO:0000256" key="6">
    <source>
        <dbReference type="PROSITE-ProRule" id="PRU01373"/>
    </source>
</evidence>
<evidence type="ECO:0000313" key="9">
    <source>
        <dbReference type="EMBL" id="GGI04363.1"/>
    </source>
</evidence>
<evidence type="ECO:0000256" key="4">
    <source>
        <dbReference type="ARBA" id="ARBA00022984"/>
    </source>
</evidence>
<evidence type="ECO:0000259" key="8">
    <source>
        <dbReference type="PROSITE" id="PS52029"/>
    </source>
</evidence>
<dbReference type="InterPro" id="IPR038063">
    <property type="entry name" value="Transpep_catalytic_dom"/>
</dbReference>
<dbReference type="PROSITE" id="PS52029">
    <property type="entry name" value="LD_TPASE"/>
    <property type="match status" value="1"/>
</dbReference>
<name>A0A8J3EWT2_9ACTN</name>
<reference evidence="9" key="1">
    <citation type="journal article" date="2014" name="Int. J. Syst. Evol. Microbiol.">
        <title>Complete genome sequence of Corynebacterium casei LMG S-19264T (=DSM 44701T), isolated from a smear-ripened cheese.</title>
        <authorList>
            <consortium name="US DOE Joint Genome Institute (JGI-PGF)"/>
            <person name="Walter F."/>
            <person name="Albersmeier A."/>
            <person name="Kalinowski J."/>
            <person name="Ruckert C."/>
        </authorList>
    </citation>
    <scope>NUCLEOTIDE SEQUENCE</scope>
    <source>
        <strain evidence="9">CGMCC 1.14988</strain>
    </source>
</reference>
<keyword evidence="7" id="KW-1133">Transmembrane helix</keyword>
<feature type="active site" description="Nucleophile" evidence="6">
    <location>
        <position position="482"/>
    </location>
</feature>
<dbReference type="AlphaFoldDB" id="A0A8J3EWT2"/>
<sequence length="507" mass="52919">MSTTTTDRRRPSTRLLVLAGVVVVLVGVLGALGVATVAWGDQLRDEGRLLPGTTIASVAVGGSTTEEAVEAVRDHLDARLDREIDLTDGTSTWTTSARDLGGVADVEAAVAAARSHTEQAGFGELARVRWTNGSADFSTDVGIDVPDEGIEDFVATVAGDIDRDPVDATASWGDGHVVVSEAITGRTLERDAAAQTVRELLDGDGDTAELTVATIDPQVSTGLVQQVADAVDEAAVTATGHAVTVSLDGETRTVTPAELGAETDVQRVLADALATATRSGTVAVDPVGIELDDEALTGVVDDLAEGKEVAGRDAEITYADGALRVVAERTGVSVNRSEARERLRAALAGDGEAVELEFVTTAPSVTADSFGTVLLLDQSARKLHLYNGADRQRTWTVAVGTNNSPTPTGTYVVGAKRFEPTWVNPAPDRWGADMPERIGPGPSNPLGLRALNWNTRSGRDTLIRFHGTPNESSIGSASSNGCVRMYNSDVIDLYDLVPSGTTIVSVA</sequence>
<dbReference type="GO" id="GO:0071555">
    <property type="term" value="P:cell wall organization"/>
    <property type="evidence" value="ECO:0007669"/>
    <property type="project" value="UniProtKB-UniRule"/>
</dbReference>
<gene>
    <name evidence="9" type="ORF">GCM10011354_08720</name>
</gene>
<evidence type="ECO:0000256" key="2">
    <source>
        <dbReference type="ARBA" id="ARBA00022679"/>
    </source>
</evidence>
<reference evidence="9" key="2">
    <citation type="submission" date="2020-09" db="EMBL/GenBank/DDBJ databases">
        <authorList>
            <person name="Sun Q."/>
            <person name="Zhou Y."/>
        </authorList>
    </citation>
    <scope>NUCLEOTIDE SEQUENCE</scope>
    <source>
        <strain evidence="9">CGMCC 1.14988</strain>
    </source>
</reference>
<keyword evidence="7" id="KW-0812">Transmembrane</keyword>
<dbReference type="InterPro" id="IPR005490">
    <property type="entry name" value="LD_TPept_cat_dom"/>
</dbReference>
<dbReference type="OrthoDB" id="9787225at2"/>
<protein>
    <recommendedName>
        <fullName evidence="8">L,D-TPase catalytic domain-containing protein</fullName>
    </recommendedName>
</protein>